<proteinExistence type="predicted"/>
<keyword evidence="2" id="KW-1185">Reference proteome</keyword>
<reference evidence="1 2" key="1">
    <citation type="journal article" date="2013" name="Genome Announc.">
        <title>Genome Sequence of the Extreme Obligate Alkaliphile Bacillus marmarensis Strain DSM 21297.</title>
        <authorList>
            <person name="Wernick D.G."/>
            <person name="Choi K.Y."/>
            <person name="Tat C.A."/>
            <person name="Lafontaine Rivera J.G."/>
            <person name="Liao J.C."/>
        </authorList>
    </citation>
    <scope>NUCLEOTIDE SEQUENCE [LARGE SCALE GENOMIC DNA]</scope>
    <source>
        <strain evidence="1 2">DSM 21297</strain>
    </source>
</reference>
<dbReference type="RefSeq" id="WP_022628446.1">
    <property type="nucleotide sequence ID" value="NZ_ATAE01000031.1"/>
</dbReference>
<evidence type="ECO:0000313" key="1">
    <source>
        <dbReference type="EMBL" id="ERN52819.1"/>
    </source>
</evidence>
<dbReference type="EMBL" id="ATAE01000031">
    <property type="protein sequence ID" value="ERN52819.1"/>
    <property type="molecule type" value="Genomic_DNA"/>
</dbReference>
<dbReference type="AlphaFoldDB" id="U6SM85"/>
<evidence type="ECO:0000313" key="2">
    <source>
        <dbReference type="Proteomes" id="UP000017170"/>
    </source>
</evidence>
<name>U6SM85_9BACI</name>
<gene>
    <name evidence="1" type="ORF">A33I_14075</name>
</gene>
<accession>U6SM85</accession>
<protein>
    <submittedName>
        <fullName evidence="1">Uncharacterized protein</fullName>
    </submittedName>
</protein>
<comment type="caution">
    <text evidence="1">The sequence shown here is derived from an EMBL/GenBank/DDBJ whole genome shotgun (WGS) entry which is preliminary data.</text>
</comment>
<dbReference type="Proteomes" id="UP000017170">
    <property type="component" value="Unassembled WGS sequence"/>
</dbReference>
<dbReference type="PATRIC" id="fig|1188261.3.peg.2242"/>
<sequence>MMALLLTQRVILDKLNFEDVPEVLKPQVYEHLEDSGVAFLAGDYGNSM</sequence>
<organism evidence="1 2">
    <name type="scientific">Alkalihalophilus marmarensis DSM 21297</name>
    <dbReference type="NCBI Taxonomy" id="1188261"/>
    <lineage>
        <taxon>Bacteria</taxon>
        <taxon>Bacillati</taxon>
        <taxon>Bacillota</taxon>
        <taxon>Bacilli</taxon>
        <taxon>Bacillales</taxon>
        <taxon>Bacillaceae</taxon>
        <taxon>Alkalihalophilus</taxon>
    </lineage>
</organism>